<feature type="region of interest" description="Disordered" evidence="1">
    <location>
        <begin position="62"/>
        <end position="87"/>
    </location>
</feature>
<evidence type="ECO:0000256" key="1">
    <source>
        <dbReference type="SAM" id="MobiDB-lite"/>
    </source>
</evidence>
<dbReference type="AlphaFoldDB" id="A0A918TR37"/>
<evidence type="ECO:0000313" key="3">
    <source>
        <dbReference type="Proteomes" id="UP000644507"/>
    </source>
</evidence>
<dbReference type="Proteomes" id="UP000644507">
    <property type="component" value="Unassembled WGS sequence"/>
</dbReference>
<reference evidence="2" key="2">
    <citation type="submission" date="2020-09" db="EMBL/GenBank/DDBJ databases">
        <authorList>
            <person name="Sun Q."/>
            <person name="Kim S."/>
        </authorList>
    </citation>
    <scope>NUCLEOTIDE SEQUENCE</scope>
    <source>
        <strain evidence="2">KCTC 12988</strain>
    </source>
</reference>
<accession>A0A918TR37</accession>
<dbReference type="EMBL" id="BMXI01000009">
    <property type="protein sequence ID" value="GHC56047.1"/>
    <property type="molecule type" value="Genomic_DNA"/>
</dbReference>
<gene>
    <name evidence="2" type="ORF">GCM10007100_23670</name>
</gene>
<sequence>MQENFQPYQAINKSRLEPWRNQIAQMRGLNWPYLKIAQWLAQNTEVSVSFQAVQQFCKVRGILKGEQSKPPPPARTTSVPPRRMRKKSATKLFEYNESDQPIDLSNLKREK</sequence>
<reference evidence="2" key="1">
    <citation type="journal article" date="2014" name="Int. J. Syst. Evol. Microbiol.">
        <title>Complete genome sequence of Corynebacterium casei LMG S-19264T (=DSM 44701T), isolated from a smear-ripened cheese.</title>
        <authorList>
            <consortium name="US DOE Joint Genome Institute (JGI-PGF)"/>
            <person name="Walter F."/>
            <person name="Albersmeier A."/>
            <person name="Kalinowski J."/>
            <person name="Ruckert C."/>
        </authorList>
    </citation>
    <scope>NUCLEOTIDE SEQUENCE</scope>
    <source>
        <strain evidence="2">KCTC 12988</strain>
    </source>
</reference>
<protein>
    <submittedName>
        <fullName evidence="2">Uncharacterized protein</fullName>
    </submittedName>
</protein>
<keyword evidence="3" id="KW-1185">Reference proteome</keyword>
<proteinExistence type="predicted"/>
<evidence type="ECO:0000313" key="2">
    <source>
        <dbReference type="EMBL" id="GHC56047.1"/>
    </source>
</evidence>
<comment type="caution">
    <text evidence="2">The sequence shown here is derived from an EMBL/GenBank/DDBJ whole genome shotgun (WGS) entry which is preliminary data.</text>
</comment>
<organism evidence="2 3">
    <name type="scientific">Roseibacillus persicicus</name>
    <dbReference type="NCBI Taxonomy" id="454148"/>
    <lineage>
        <taxon>Bacteria</taxon>
        <taxon>Pseudomonadati</taxon>
        <taxon>Verrucomicrobiota</taxon>
        <taxon>Verrucomicrobiia</taxon>
        <taxon>Verrucomicrobiales</taxon>
        <taxon>Verrucomicrobiaceae</taxon>
        <taxon>Roseibacillus</taxon>
    </lineage>
</organism>
<name>A0A918TR37_9BACT</name>